<sequence length="256" mass="27774">MPNAKTAPPGALANIAPAGALRRPRNLALALVDAFGLRIREGLLKVGERLPTEAAIMAEFGVSRTVVREALSKLQAAGLVETRHGIGTFVLSVGEQANFRIAPEQLATLREVIAVLELRIGLEAEAAGLAAQRRSDENLRVMQASLAAFAVAIEEMTDAVAADFQLHMEIARATQNVHFVDLMTYLGAMLIPRNRINTAGFAGEDRRDYLRRVHVEHESIVNAIASKDSEAARAAMRTHLSNSRERLRRAQEAAAD</sequence>
<evidence type="ECO:0000313" key="6">
    <source>
        <dbReference type="Proteomes" id="UP001209701"/>
    </source>
</evidence>
<keyword evidence="3" id="KW-0804">Transcription</keyword>
<dbReference type="PANTHER" id="PTHR43537">
    <property type="entry name" value="TRANSCRIPTIONAL REGULATOR, GNTR FAMILY"/>
    <property type="match status" value="1"/>
</dbReference>
<gene>
    <name evidence="5" type="ORF">LNV07_04160</name>
</gene>
<dbReference type="InterPro" id="IPR008920">
    <property type="entry name" value="TF_FadR/GntR_C"/>
</dbReference>
<evidence type="ECO:0000259" key="4">
    <source>
        <dbReference type="PROSITE" id="PS50949"/>
    </source>
</evidence>
<dbReference type="SUPFAM" id="SSF48008">
    <property type="entry name" value="GntR ligand-binding domain-like"/>
    <property type="match status" value="1"/>
</dbReference>
<dbReference type="Pfam" id="PF00392">
    <property type="entry name" value="GntR"/>
    <property type="match status" value="1"/>
</dbReference>
<evidence type="ECO:0000256" key="3">
    <source>
        <dbReference type="ARBA" id="ARBA00023163"/>
    </source>
</evidence>
<dbReference type="Pfam" id="PF07729">
    <property type="entry name" value="FCD"/>
    <property type="match status" value="1"/>
</dbReference>
<dbReference type="Gene3D" id="1.20.120.530">
    <property type="entry name" value="GntR ligand-binding domain-like"/>
    <property type="match status" value="1"/>
</dbReference>
<evidence type="ECO:0000313" key="5">
    <source>
        <dbReference type="EMBL" id="MCV2367286.1"/>
    </source>
</evidence>
<protein>
    <submittedName>
        <fullName evidence="5">FadR family transcriptional regulator</fullName>
    </submittedName>
</protein>
<keyword evidence="6" id="KW-1185">Reference proteome</keyword>
<dbReference type="SMART" id="SM00895">
    <property type="entry name" value="FCD"/>
    <property type="match status" value="1"/>
</dbReference>
<keyword evidence="1" id="KW-0805">Transcription regulation</keyword>
<dbReference type="InterPro" id="IPR036388">
    <property type="entry name" value="WH-like_DNA-bd_sf"/>
</dbReference>
<dbReference type="PROSITE" id="PS50949">
    <property type="entry name" value="HTH_GNTR"/>
    <property type="match status" value="1"/>
</dbReference>
<dbReference type="CDD" id="cd07377">
    <property type="entry name" value="WHTH_GntR"/>
    <property type="match status" value="1"/>
</dbReference>
<dbReference type="InterPro" id="IPR000524">
    <property type="entry name" value="Tscrpt_reg_HTH_GntR"/>
</dbReference>
<dbReference type="InterPro" id="IPR011711">
    <property type="entry name" value="GntR_C"/>
</dbReference>
<reference evidence="5 6" key="1">
    <citation type="submission" date="2021-11" db="EMBL/GenBank/DDBJ databases">
        <authorList>
            <person name="Liang Q."/>
            <person name="Mou H."/>
            <person name="Liu Z."/>
        </authorList>
    </citation>
    <scope>NUCLEOTIDE SEQUENCE [LARGE SCALE GENOMIC DNA]</scope>
    <source>
        <strain evidence="5 6">CHU3</strain>
    </source>
</reference>
<keyword evidence="2" id="KW-0238">DNA-binding</keyword>
<proteinExistence type="predicted"/>
<dbReference type="Gene3D" id="1.10.10.10">
    <property type="entry name" value="Winged helix-like DNA-binding domain superfamily/Winged helix DNA-binding domain"/>
    <property type="match status" value="1"/>
</dbReference>
<dbReference type="PANTHER" id="PTHR43537:SF5">
    <property type="entry name" value="UXU OPERON TRANSCRIPTIONAL REGULATOR"/>
    <property type="match status" value="1"/>
</dbReference>
<accession>A0ABT2YAF3</accession>
<dbReference type="EMBL" id="JAJIRN010000002">
    <property type="protein sequence ID" value="MCV2367286.1"/>
    <property type="molecule type" value="Genomic_DNA"/>
</dbReference>
<dbReference type="SMART" id="SM00345">
    <property type="entry name" value="HTH_GNTR"/>
    <property type="match status" value="1"/>
</dbReference>
<dbReference type="InterPro" id="IPR036390">
    <property type="entry name" value="WH_DNA-bd_sf"/>
</dbReference>
<dbReference type="RefSeq" id="WP_263569917.1">
    <property type="nucleotide sequence ID" value="NZ_JAJIRN010000002.1"/>
</dbReference>
<evidence type="ECO:0000256" key="1">
    <source>
        <dbReference type="ARBA" id="ARBA00023015"/>
    </source>
</evidence>
<evidence type="ECO:0000256" key="2">
    <source>
        <dbReference type="ARBA" id="ARBA00023125"/>
    </source>
</evidence>
<dbReference type="PRINTS" id="PR00035">
    <property type="entry name" value="HTHGNTR"/>
</dbReference>
<feature type="domain" description="HTH gntR-type" evidence="4">
    <location>
        <begin position="25"/>
        <end position="93"/>
    </location>
</feature>
<organism evidence="5 6">
    <name type="scientific">Roseateles oligotrophus</name>
    <dbReference type="NCBI Taxonomy" id="1769250"/>
    <lineage>
        <taxon>Bacteria</taxon>
        <taxon>Pseudomonadati</taxon>
        <taxon>Pseudomonadota</taxon>
        <taxon>Betaproteobacteria</taxon>
        <taxon>Burkholderiales</taxon>
        <taxon>Sphaerotilaceae</taxon>
        <taxon>Roseateles</taxon>
    </lineage>
</organism>
<dbReference type="SUPFAM" id="SSF46785">
    <property type="entry name" value="Winged helix' DNA-binding domain"/>
    <property type="match status" value="1"/>
</dbReference>
<name>A0ABT2YAF3_9BURK</name>
<dbReference type="Proteomes" id="UP001209701">
    <property type="component" value="Unassembled WGS sequence"/>
</dbReference>
<comment type="caution">
    <text evidence="5">The sequence shown here is derived from an EMBL/GenBank/DDBJ whole genome shotgun (WGS) entry which is preliminary data.</text>
</comment>